<organism evidence="13 14">
    <name type="scientific">Bacillus thermozeamaize</name>
    <dbReference type="NCBI Taxonomy" id="230954"/>
    <lineage>
        <taxon>Bacteria</taxon>
        <taxon>Bacillati</taxon>
        <taxon>Bacillota</taxon>
        <taxon>Bacilli</taxon>
        <taxon>Bacillales</taxon>
        <taxon>Bacillaceae</taxon>
        <taxon>Bacillus</taxon>
    </lineage>
</organism>
<dbReference type="Pfam" id="PF02153">
    <property type="entry name" value="PDH_N"/>
    <property type="match status" value="1"/>
</dbReference>
<dbReference type="FunFam" id="3.40.50.720:FF:000208">
    <property type="entry name" value="Prephenate dehydrogenase"/>
    <property type="match status" value="1"/>
</dbReference>
<dbReference type="GO" id="GO:0006571">
    <property type="term" value="P:tyrosine biosynthetic process"/>
    <property type="evidence" value="ECO:0007669"/>
    <property type="project" value="UniProtKB-UniPathway"/>
</dbReference>
<evidence type="ECO:0000256" key="3">
    <source>
        <dbReference type="ARBA" id="ARBA00012068"/>
    </source>
</evidence>
<comment type="similarity">
    <text evidence="2">Belongs to the prephenate/arogenate dehydrogenase family.</text>
</comment>
<dbReference type="UniPathway" id="UPA00122">
    <property type="reaction ID" value="UER00961"/>
</dbReference>
<feature type="domain" description="ACT" evidence="12">
    <location>
        <begin position="296"/>
        <end position="365"/>
    </location>
</feature>
<dbReference type="SUPFAM" id="SSF51735">
    <property type="entry name" value="NAD(P)-binding Rossmann-fold domains"/>
    <property type="match status" value="1"/>
</dbReference>
<evidence type="ECO:0000256" key="10">
    <source>
        <dbReference type="ARBA" id="ARBA00049260"/>
    </source>
</evidence>
<dbReference type="Gene3D" id="3.30.70.260">
    <property type="match status" value="1"/>
</dbReference>
<accession>A0A1Y3PQQ3</accession>
<dbReference type="NCBIfam" id="NF005107">
    <property type="entry name" value="PRK06545.1-5"/>
    <property type="match status" value="1"/>
</dbReference>
<comment type="caution">
    <text evidence="13">The sequence shown here is derived from an EMBL/GenBank/DDBJ whole genome shotgun (WGS) entry which is preliminary data.</text>
</comment>
<keyword evidence="5" id="KW-0827">Tyrosine biosynthesis</keyword>
<dbReference type="PROSITE" id="PS51671">
    <property type="entry name" value="ACT"/>
    <property type="match status" value="1"/>
</dbReference>
<dbReference type="InterPro" id="IPR002912">
    <property type="entry name" value="ACT_dom"/>
</dbReference>
<dbReference type="SUPFAM" id="SSF55021">
    <property type="entry name" value="ACT-like"/>
    <property type="match status" value="1"/>
</dbReference>
<dbReference type="FunFam" id="1.10.3660.10:FF:000003">
    <property type="entry name" value="Prephenate dehydrogenase"/>
    <property type="match status" value="1"/>
</dbReference>
<evidence type="ECO:0000256" key="2">
    <source>
        <dbReference type="ARBA" id="ARBA00007964"/>
    </source>
</evidence>
<evidence type="ECO:0000256" key="1">
    <source>
        <dbReference type="ARBA" id="ARBA00005067"/>
    </source>
</evidence>
<dbReference type="Proteomes" id="UP000196475">
    <property type="component" value="Unassembled WGS sequence"/>
</dbReference>
<evidence type="ECO:0000256" key="5">
    <source>
        <dbReference type="ARBA" id="ARBA00022498"/>
    </source>
</evidence>
<dbReference type="InterPro" id="IPR046826">
    <property type="entry name" value="PDH_N"/>
</dbReference>
<dbReference type="Pfam" id="PF20463">
    <property type="entry name" value="PDH_C"/>
    <property type="match status" value="1"/>
</dbReference>
<gene>
    <name evidence="13" type="ORF">BAA01_02720</name>
</gene>
<dbReference type="GO" id="GO:0004665">
    <property type="term" value="F:prephenate dehydrogenase (NADP+) activity"/>
    <property type="evidence" value="ECO:0007669"/>
    <property type="project" value="InterPro"/>
</dbReference>
<dbReference type="PROSITE" id="PS51176">
    <property type="entry name" value="PDH_ADH"/>
    <property type="match status" value="1"/>
</dbReference>
<keyword evidence="8" id="KW-0520">NAD</keyword>
<dbReference type="CDD" id="cd04909">
    <property type="entry name" value="ACT_PDH-BS"/>
    <property type="match status" value="1"/>
</dbReference>
<evidence type="ECO:0000256" key="7">
    <source>
        <dbReference type="ARBA" id="ARBA00023002"/>
    </source>
</evidence>
<evidence type="ECO:0000256" key="8">
    <source>
        <dbReference type="ARBA" id="ARBA00023027"/>
    </source>
</evidence>
<comment type="catalytic activity">
    <reaction evidence="10">
        <text>prephenate + NAD(+) = 3-(4-hydroxyphenyl)pyruvate + CO2 + NADH</text>
        <dbReference type="Rhea" id="RHEA:13869"/>
        <dbReference type="ChEBI" id="CHEBI:16526"/>
        <dbReference type="ChEBI" id="CHEBI:29934"/>
        <dbReference type="ChEBI" id="CHEBI:36242"/>
        <dbReference type="ChEBI" id="CHEBI:57540"/>
        <dbReference type="ChEBI" id="CHEBI:57945"/>
        <dbReference type="EC" id="1.3.1.12"/>
    </reaction>
</comment>
<dbReference type="GO" id="GO:0008977">
    <property type="term" value="F:prephenate dehydrogenase (NAD+) activity"/>
    <property type="evidence" value="ECO:0007669"/>
    <property type="project" value="UniProtKB-EC"/>
</dbReference>
<evidence type="ECO:0000259" key="11">
    <source>
        <dbReference type="PROSITE" id="PS51176"/>
    </source>
</evidence>
<sequence length="365" mass="40927">MIRVAILGVGLIGGSLALSLQHDEKQNIRVTGYDLDPSTLMLAQQLGIIHHGTMNLHEATAEADFIFLCTPVDTILHLLKELANLPLKPGCIISDTGSTKTKVVETGVSLLGKERFIGGHPMAGSHRSGVEAASDRLFENAFYVLTPHPDTPESSRRRLMSLLAGTRATLVEMAAEEHDQVVGLISHLPHIIAAALVRQVARHDQENQWYSQLAAGGFRDLTRIASSNPIMWRDILLQNGHVLLQLLDEWQWEIARIKRLLAQRDEKAIYHFFDEARTFREQIPERKKGILPPLYECYVDIPDRPGIIGEVATILGDRQINLTNIQIIENRADIPGVLRLSFRQQEDLEKAIEALQSKGFQVYRR</sequence>
<dbReference type="EC" id="1.3.1.12" evidence="3"/>
<dbReference type="AlphaFoldDB" id="A0A1Y3PQQ3"/>
<keyword evidence="9" id="KW-0057">Aromatic amino acid biosynthesis</keyword>
<evidence type="ECO:0000259" key="12">
    <source>
        <dbReference type="PROSITE" id="PS51671"/>
    </source>
</evidence>
<protein>
    <recommendedName>
        <fullName evidence="4">Prephenate dehydrogenase</fullName>
        <ecNumber evidence="3">1.3.1.12</ecNumber>
    </recommendedName>
</protein>
<dbReference type="InterPro" id="IPR046825">
    <property type="entry name" value="PDH_C"/>
</dbReference>
<proteinExistence type="inferred from homology"/>
<dbReference type="Gene3D" id="1.10.3660.10">
    <property type="entry name" value="6-phosphogluconate dehydrogenase C-terminal like domain"/>
    <property type="match status" value="1"/>
</dbReference>
<evidence type="ECO:0000256" key="9">
    <source>
        <dbReference type="ARBA" id="ARBA00023141"/>
    </source>
</evidence>
<dbReference type="SUPFAM" id="SSF48179">
    <property type="entry name" value="6-phosphogluconate dehydrogenase C-terminal domain-like"/>
    <property type="match status" value="1"/>
</dbReference>
<dbReference type="PANTHER" id="PTHR21363:SF0">
    <property type="entry name" value="PREPHENATE DEHYDROGENASE [NADP(+)]"/>
    <property type="match status" value="1"/>
</dbReference>
<reference evidence="14" key="1">
    <citation type="submission" date="2016-06" db="EMBL/GenBank/DDBJ databases">
        <authorList>
            <person name="Nascimento L."/>
            <person name="Pereira R.V."/>
            <person name="Martins L.F."/>
            <person name="Quaggio R.B."/>
            <person name="Silva A.M."/>
            <person name="Setubal J.C."/>
        </authorList>
    </citation>
    <scope>NUCLEOTIDE SEQUENCE [LARGE SCALE GENOMIC DNA]</scope>
</reference>
<keyword evidence="7" id="KW-0560">Oxidoreductase</keyword>
<dbReference type="InterPro" id="IPR003099">
    <property type="entry name" value="Prephen_DH"/>
</dbReference>
<dbReference type="InterPro" id="IPR050812">
    <property type="entry name" value="Preph/Arog_dehydrog"/>
</dbReference>
<feature type="domain" description="Prephenate/arogenate dehydrogenase" evidence="11">
    <location>
        <begin position="2"/>
        <end position="291"/>
    </location>
</feature>
<dbReference type="Pfam" id="PF01842">
    <property type="entry name" value="ACT"/>
    <property type="match status" value="1"/>
</dbReference>
<comment type="pathway">
    <text evidence="1">Amino-acid biosynthesis; L-tyrosine biosynthesis; (4-hydroxyphenyl)pyruvate from prephenate (NAD(+) route): step 1/1.</text>
</comment>
<dbReference type="InterPro" id="IPR008927">
    <property type="entry name" value="6-PGluconate_DH-like_C_sf"/>
</dbReference>
<dbReference type="EMBL" id="LZRT01000036">
    <property type="protein sequence ID" value="OUM89695.1"/>
    <property type="molecule type" value="Genomic_DNA"/>
</dbReference>
<evidence type="ECO:0000256" key="4">
    <source>
        <dbReference type="ARBA" id="ARBA00016891"/>
    </source>
</evidence>
<evidence type="ECO:0000313" key="14">
    <source>
        <dbReference type="Proteomes" id="UP000196475"/>
    </source>
</evidence>
<name>A0A1Y3PQQ3_9BACI</name>
<evidence type="ECO:0000256" key="6">
    <source>
        <dbReference type="ARBA" id="ARBA00022605"/>
    </source>
</evidence>
<dbReference type="PANTHER" id="PTHR21363">
    <property type="entry name" value="PREPHENATE DEHYDROGENASE"/>
    <property type="match status" value="1"/>
</dbReference>
<dbReference type="GO" id="GO:0070403">
    <property type="term" value="F:NAD+ binding"/>
    <property type="evidence" value="ECO:0007669"/>
    <property type="project" value="InterPro"/>
</dbReference>
<dbReference type="InterPro" id="IPR036291">
    <property type="entry name" value="NAD(P)-bd_dom_sf"/>
</dbReference>
<dbReference type="Gene3D" id="3.40.50.720">
    <property type="entry name" value="NAD(P)-binding Rossmann-like Domain"/>
    <property type="match status" value="1"/>
</dbReference>
<dbReference type="InterPro" id="IPR045865">
    <property type="entry name" value="ACT-like_dom_sf"/>
</dbReference>
<keyword evidence="6" id="KW-0028">Amino-acid biosynthesis</keyword>
<evidence type="ECO:0000313" key="13">
    <source>
        <dbReference type="EMBL" id="OUM89695.1"/>
    </source>
</evidence>